<evidence type="ECO:0000256" key="7">
    <source>
        <dbReference type="RuleBase" id="RU000454"/>
    </source>
</evidence>
<evidence type="ECO:0000256" key="8">
    <source>
        <dbReference type="SAM" id="SignalP"/>
    </source>
</evidence>
<dbReference type="MEROPS" id="A01.A31"/>
<protein>
    <recommendedName>
        <fullName evidence="9">Peptidase A1 domain-containing protein</fullName>
    </recommendedName>
</protein>
<dbReference type="InterPro" id="IPR021109">
    <property type="entry name" value="Peptidase_aspartic_dom_sf"/>
</dbReference>
<dbReference type="Gene3D" id="2.40.70.10">
    <property type="entry name" value="Acid Proteases"/>
    <property type="match status" value="2"/>
</dbReference>
<dbReference type="InterPro" id="IPR032799">
    <property type="entry name" value="TAXi_C"/>
</dbReference>
<gene>
    <name evidence="10" type="ORF">EUTSA_v10028350mg</name>
</gene>
<dbReference type="SUPFAM" id="SSF50630">
    <property type="entry name" value="Acid proteases"/>
    <property type="match status" value="1"/>
</dbReference>
<evidence type="ECO:0000256" key="2">
    <source>
        <dbReference type="ARBA" id="ARBA00022670"/>
    </source>
</evidence>
<evidence type="ECO:0000256" key="6">
    <source>
        <dbReference type="PIRSR" id="PIRSR601461-1"/>
    </source>
</evidence>
<dbReference type="EMBL" id="KI517416">
    <property type="protein sequence ID" value="ESQ47317.1"/>
    <property type="molecule type" value="Genomic_DNA"/>
</dbReference>
<name>V4LXR6_EUTSA</name>
<evidence type="ECO:0000256" key="1">
    <source>
        <dbReference type="ARBA" id="ARBA00007447"/>
    </source>
</evidence>
<dbReference type="InterPro" id="IPR033121">
    <property type="entry name" value="PEPTIDASE_A1"/>
</dbReference>
<keyword evidence="11" id="KW-1185">Reference proteome</keyword>
<reference evidence="10 11" key="1">
    <citation type="journal article" date="2013" name="Front. Plant Sci.">
        <title>The Reference Genome of the Halophytic Plant Eutrema salsugineum.</title>
        <authorList>
            <person name="Yang R."/>
            <person name="Jarvis D.E."/>
            <person name="Chen H."/>
            <person name="Beilstein M.A."/>
            <person name="Grimwood J."/>
            <person name="Jenkins J."/>
            <person name="Shu S."/>
            <person name="Prochnik S."/>
            <person name="Xin M."/>
            <person name="Ma C."/>
            <person name="Schmutz J."/>
            <person name="Wing R.A."/>
            <person name="Mitchell-Olds T."/>
            <person name="Schumaker K.S."/>
            <person name="Wang X."/>
        </authorList>
    </citation>
    <scope>NUCLEOTIDE SEQUENCE [LARGE SCALE GENOMIC DNA]</scope>
</reference>
<keyword evidence="3 7" id="KW-0064">Aspartyl protease</keyword>
<feature type="domain" description="Peptidase A1" evidence="9">
    <location>
        <begin position="77"/>
        <end position="428"/>
    </location>
</feature>
<feature type="chain" id="PRO_5004722099" description="Peptidase A1 domain-containing protein" evidence="8">
    <location>
        <begin position="20"/>
        <end position="437"/>
    </location>
</feature>
<keyword evidence="5" id="KW-0325">Glycoprotein</keyword>
<dbReference type="Gramene" id="ESQ47317">
    <property type="protein sequence ID" value="ESQ47317"/>
    <property type="gene ID" value="EUTSA_v10028350mg"/>
</dbReference>
<dbReference type="PRINTS" id="PR00792">
    <property type="entry name" value="PEPSIN"/>
</dbReference>
<dbReference type="eggNOG" id="KOG1339">
    <property type="taxonomic scope" value="Eukaryota"/>
</dbReference>
<comment type="similarity">
    <text evidence="1 7">Belongs to the peptidase A1 family.</text>
</comment>
<dbReference type="GO" id="GO:0006508">
    <property type="term" value="P:proteolysis"/>
    <property type="evidence" value="ECO:0007669"/>
    <property type="project" value="UniProtKB-KW"/>
</dbReference>
<keyword evidence="2 7" id="KW-0645">Protease</keyword>
<keyword evidence="8" id="KW-0732">Signal</keyword>
<dbReference type="STRING" id="72664.V4LXR6"/>
<dbReference type="CDD" id="cd05476">
    <property type="entry name" value="pepsin_A_like_plant"/>
    <property type="match status" value="1"/>
</dbReference>
<evidence type="ECO:0000256" key="4">
    <source>
        <dbReference type="ARBA" id="ARBA00022801"/>
    </source>
</evidence>
<dbReference type="Pfam" id="PF14543">
    <property type="entry name" value="TAXi_N"/>
    <property type="match status" value="1"/>
</dbReference>
<dbReference type="PROSITE" id="PS00141">
    <property type="entry name" value="ASP_PROTEASE"/>
    <property type="match status" value="1"/>
</dbReference>
<dbReference type="PANTHER" id="PTHR47967">
    <property type="entry name" value="OS07G0603500 PROTEIN-RELATED"/>
    <property type="match status" value="1"/>
</dbReference>
<evidence type="ECO:0000313" key="11">
    <source>
        <dbReference type="Proteomes" id="UP000030689"/>
    </source>
</evidence>
<dbReference type="FunFam" id="2.40.70.10:FF:000090">
    <property type="entry name" value="Aspartyl protease family protein"/>
    <property type="match status" value="1"/>
</dbReference>
<dbReference type="AlphaFoldDB" id="V4LXR6"/>
<dbReference type="Pfam" id="PF14541">
    <property type="entry name" value="TAXi_C"/>
    <property type="match status" value="1"/>
</dbReference>
<proteinExistence type="inferred from homology"/>
<organism evidence="10 11">
    <name type="scientific">Eutrema salsugineum</name>
    <name type="common">Saltwater cress</name>
    <name type="synonym">Sisymbrium salsugineum</name>
    <dbReference type="NCBI Taxonomy" id="72664"/>
    <lineage>
        <taxon>Eukaryota</taxon>
        <taxon>Viridiplantae</taxon>
        <taxon>Streptophyta</taxon>
        <taxon>Embryophyta</taxon>
        <taxon>Tracheophyta</taxon>
        <taxon>Spermatophyta</taxon>
        <taxon>Magnoliopsida</taxon>
        <taxon>eudicotyledons</taxon>
        <taxon>Gunneridae</taxon>
        <taxon>Pentapetalae</taxon>
        <taxon>rosids</taxon>
        <taxon>malvids</taxon>
        <taxon>Brassicales</taxon>
        <taxon>Brassicaceae</taxon>
        <taxon>Eutremeae</taxon>
        <taxon>Eutrema</taxon>
    </lineage>
</organism>
<dbReference type="OMA" id="QQNQWVE"/>
<evidence type="ECO:0000313" key="10">
    <source>
        <dbReference type="EMBL" id="ESQ47317.1"/>
    </source>
</evidence>
<dbReference type="PANTHER" id="PTHR47967:SF31">
    <property type="entry name" value="ASPARTYL PROTEASE FAMILY PROTEIN"/>
    <property type="match status" value="1"/>
</dbReference>
<dbReference type="InterPro" id="IPR051708">
    <property type="entry name" value="Plant_Aspart_Prot_A1"/>
</dbReference>
<dbReference type="GO" id="GO:0004190">
    <property type="term" value="F:aspartic-type endopeptidase activity"/>
    <property type="evidence" value="ECO:0007669"/>
    <property type="project" value="UniProtKB-KW"/>
</dbReference>
<dbReference type="OrthoDB" id="771136at2759"/>
<accession>V4LXR6</accession>
<dbReference type="GO" id="GO:0005576">
    <property type="term" value="C:extracellular region"/>
    <property type="evidence" value="ECO:0007669"/>
    <property type="project" value="TreeGrafter"/>
</dbReference>
<dbReference type="FunFam" id="2.40.70.10:FF:000105">
    <property type="entry name" value="aspartic proteinase PCS1"/>
    <property type="match status" value="1"/>
</dbReference>
<dbReference type="KEGG" id="eus:EUTSA_v10028350mg"/>
<dbReference type="InterPro" id="IPR001461">
    <property type="entry name" value="Aspartic_peptidase_A1"/>
</dbReference>
<dbReference type="PROSITE" id="PS51767">
    <property type="entry name" value="PEPTIDASE_A1"/>
    <property type="match status" value="1"/>
</dbReference>
<dbReference type="InterPro" id="IPR034161">
    <property type="entry name" value="Pepsin-like_plant"/>
</dbReference>
<keyword evidence="4 7" id="KW-0378">Hydrolase</keyword>
<dbReference type="InterPro" id="IPR001969">
    <property type="entry name" value="Aspartic_peptidase_AS"/>
</dbReference>
<feature type="active site" evidence="6">
    <location>
        <position position="306"/>
    </location>
</feature>
<feature type="signal peptide" evidence="8">
    <location>
        <begin position="1"/>
        <end position="19"/>
    </location>
</feature>
<dbReference type="Proteomes" id="UP000030689">
    <property type="component" value="Unassembled WGS sequence"/>
</dbReference>
<dbReference type="InterPro" id="IPR032861">
    <property type="entry name" value="TAXi_N"/>
</dbReference>
<evidence type="ECO:0000256" key="5">
    <source>
        <dbReference type="ARBA" id="ARBA00023180"/>
    </source>
</evidence>
<evidence type="ECO:0000259" key="9">
    <source>
        <dbReference type="PROSITE" id="PS51767"/>
    </source>
</evidence>
<feature type="active site" evidence="6">
    <location>
        <position position="95"/>
    </location>
</feature>
<sequence length="437" mass="47775">MSLFVTFLYIFLCNSVSLSSSLSLHFPLKSLRLTPTTNSSSSSSSSSSSFQTSLASRRTPSSLPYSFRSNFKYSMALILSLPIGTPAQTQELVLDTGSQLSWIQCHPKKKKKKPTTSFDPSLSSSFSDLPCSHPLCKPRIPDFTLPTTCDSNRLCHYSYFYADGTFAEGNLVKEKFTFSNTQITPPLILGCAAESTDDKGILGMNLGRLSFVSQAKISKFSYCIPTRSNQPGLSSTGSFYLGENPSSRGFKYVSLLTFPQSQRMPNLDPLAYTVPLQGIRIGQKRLNISASVFRPDAGGSGQTMVDSGSEFTHLVDVAYDKVKEEIVRLVGPRLKKGYVYGATADMCFDGNNPVEIGRLIGDLVFEFGRGVEILVEKQRLLVNVGGGVHCLGIGRSSMLGAASNIIGNVHQQNLWVEFDVANRRVGFSKADCSRLLR</sequence>
<evidence type="ECO:0000256" key="3">
    <source>
        <dbReference type="ARBA" id="ARBA00022750"/>
    </source>
</evidence>